<protein>
    <submittedName>
        <fullName evidence="2">Uncharacterized protein</fullName>
    </submittedName>
</protein>
<proteinExistence type="predicted"/>
<sequence length="72" mass="8057">MATVTVEKWRGNLYKVTCGGRLKAKHMDKEKAEKFAKTLGWTKPHKKGSTEPSKTAVKLAKKPAKKTTKKSK</sequence>
<evidence type="ECO:0000256" key="1">
    <source>
        <dbReference type="SAM" id="MobiDB-lite"/>
    </source>
</evidence>
<dbReference type="AlphaFoldDB" id="A0A0F9NGF1"/>
<organism evidence="2">
    <name type="scientific">marine sediment metagenome</name>
    <dbReference type="NCBI Taxonomy" id="412755"/>
    <lineage>
        <taxon>unclassified sequences</taxon>
        <taxon>metagenomes</taxon>
        <taxon>ecological metagenomes</taxon>
    </lineage>
</organism>
<feature type="region of interest" description="Disordered" evidence="1">
    <location>
        <begin position="40"/>
        <end position="72"/>
    </location>
</feature>
<evidence type="ECO:0000313" key="2">
    <source>
        <dbReference type="EMBL" id="KKM87765.1"/>
    </source>
</evidence>
<accession>A0A0F9NGF1</accession>
<reference evidence="2" key="1">
    <citation type="journal article" date="2015" name="Nature">
        <title>Complex archaea that bridge the gap between prokaryotes and eukaryotes.</title>
        <authorList>
            <person name="Spang A."/>
            <person name="Saw J.H."/>
            <person name="Jorgensen S.L."/>
            <person name="Zaremba-Niedzwiedzka K."/>
            <person name="Martijn J."/>
            <person name="Lind A.E."/>
            <person name="van Eijk R."/>
            <person name="Schleper C."/>
            <person name="Guy L."/>
            <person name="Ettema T.J."/>
        </authorList>
    </citation>
    <scope>NUCLEOTIDE SEQUENCE</scope>
</reference>
<gene>
    <name evidence="2" type="ORF">LCGC14_1265530</name>
</gene>
<dbReference type="EMBL" id="LAZR01007056">
    <property type="protein sequence ID" value="KKM87765.1"/>
    <property type="molecule type" value="Genomic_DNA"/>
</dbReference>
<name>A0A0F9NGF1_9ZZZZ</name>
<feature type="compositionally biased region" description="Basic residues" evidence="1">
    <location>
        <begin position="59"/>
        <end position="72"/>
    </location>
</feature>
<comment type="caution">
    <text evidence="2">The sequence shown here is derived from an EMBL/GenBank/DDBJ whole genome shotgun (WGS) entry which is preliminary data.</text>
</comment>